<feature type="domain" description="Bacterial type II secretion system protein E" evidence="6">
    <location>
        <begin position="538"/>
        <end position="552"/>
    </location>
</feature>
<dbReference type="GO" id="GO:0005524">
    <property type="term" value="F:ATP binding"/>
    <property type="evidence" value="ECO:0007669"/>
    <property type="project" value="UniProtKB-KW"/>
</dbReference>
<dbReference type="PANTHER" id="PTHR30258:SF1">
    <property type="entry name" value="PROTEIN TRANSPORT PROTEIN HOFB HOMOLOG"/>
    <property type="match status" value="1"/>
</dbReference>
<evidence type="ECO:0000256" key="4">
    <source>
        <dbReference type="SAM" id="Coils"/>
    </source>
</evidence>
<organism evidence="7 8">
    <name type="scientific">Thermoclostridium stercorarium subsp. thermolacticum DSM 2910</name>
    <dbReference type="NCBI Taxonomy" id="1121336"/>
    <lineage>
        <taxon>Bacteria</taxon>
        <taxon>Bacillati</taxon>
        <taxon>Bacillota</taxon>
        <taxon>Clostridia</taxon>
        <taxon>Eubacteriales</taxon>
        <taxon>Oscillospiraceae</taxon>
        <taxon>Thermoclostridium</taxon>
    </lineage>
</organism>
<evidence type="ECO:0000256" key="2">
    <source>
        <dbReference type="ARBA" id="ARBA00022741"/>
    </source>
</evidence>
<evidence type="ECO:0000313" key="8">
    <source>
        <dbReference type="Proteomes" id="UP000092971"/>
    </source>
</evidence>
<name>A0A1B1YCW3_THEST</name>
<dbReference type="Pfam" id="PF00437">
    <property type="entry name" value="T2SSE"/>
    <property type="match status" value="1"/>
</dbReference>
<dbReference type="SMART" id="SM00382">
    <property type="entry name" value="AAA"/>
    <property type="match status" value="1"/>
</dbReference>
<evidence type="ECO:0000256" key="5">
    <source>
        <dbReference type="SAM" id="MobiDB-lite"/>
    </source>
</evidence>
<comment type="similarity">
    <text evidence="1">Belongs to the GSP E family.</text>
</comment>
<dbReference type="GO" id="GO:0005886">
    <property type="term" value="C:plasma membrane"/>
    <property type="evidence" value="ECO:0007669"/>
    <property type="project" value="TreeGrafter"/>
</dbReference>
<dbReference type="AlphaFoldDB" id="A0A1B1YCW3"/>
<dbReference type="Proteomes" id="UP000092971">
    <property type="component" value="Chromosome"/>
</dbReference>
<keyword evidence="2" id="KW-0547">Nucleotide-binding</keyword>
<dbReference type="InterPro" id="IPR037257">
    <property type="entry name" value="T2SS_E_N_sf"/>
</dbReference>
<dbReference type="OrthoDB" id="9808272at2"/>
<dbReference type="PROSITE" id="PS00662">
    <property type="entry name" value="T2SP_E"/>
    <property type="match status" value="1"/>
</dbReference>
<dbReference type="GO" id="GO:0016887">
    <property type="term" value="F:ATP hydrolysis activity"/>
    <property type="evidence" value="ECO:0007669"/>
    <property type="project" value="TreeGrafter"/>
</dbReference>
<dbReference type="Gene3D" id="3.30.450.90">
    <property type="match status" value="1"/>
</dbReference>
<dbReference type="InterPro" id="IPR001482">
    <property type="entry name" value="T2SS/T4SS_dom"/>
</dbReference>
<keyword evidence="4" id="KW-0175">Coiled coil</keyword>
<reference evidence="7 8" key="1">
    <citation type="submission" date="2016-02" db="EMBL/GenBank/DDBJ databases">
        <title>Comparison of Clostridium stercorarium subspecies using comparative genomics and transcriptomics.</title>
        <authorList>
            <person name="Schellenberg J."/>
            <person name="Thallinger G."/>
            <person name="Levin D.B."/>
            <person name="Zhang X."/>
            <person name="Alvare G."/>
            <person name="Fristensky B."/>
            <person name="Sparling R."/>
        </authorList>
    </citation>
    <scope>NUCLEOTIDE SEQUENCE [LARGE SCALE GENOMIC DNA]</scope>
    <source>
        <strain evidence="7 8">DSM 2910</strain>
    </source>
</reference>
<evidence type="ECO:0000256" key="1">
    <source>
        <dbReference type="ARBA" id="ARBA00006611"/>
    </source>
</evidence>
<dbReference type="InterPro" id="IPR003593">
    <property type="entry name" value="AAA+_ATPase"/>
</dbReference>
<dbReference type="EMBL" id="CP014672">
    <property type="protein sequence ID" value="ANW98612.1"/>
    <property type="molecule type" value="Genomic_DNA"/>
</dbReference>
<dbReference type="FunFam" id="3.30.450.90:FF:000001">
    <property type="entry name" value="Type II secretion system ATPase GspE"/>
    <property type="match status" value="1"/>
</dbReference>
<dbReference type="CDD" id="cd01129">
    <property type="entry name" value="PulE-GspE-like"/>
    <property type="match status" value="1"/>
</dbReference>
<dbReference type="PANTHER" id="PTHR30258">
    <property type="entry name" value="TYPE II SECRETION SYSTEM PROTEIN GSPE-RELATED"/>
    <property type="match status" value="1"/>
</dbReference>
<dbReference type="FunFam" id="3.30.300.160:FF:000002">
    <property type="entry name" value="Type II secretion system protein E"/>
    <property type="match status" value="1"/>
</dbReference>
<sequence>MSVTVKIDGYDNITVEKSKLLRFLAETEGYEFLDLSEYTIPDKSIPYLIGEKLSRKFEMLALEKRDNTLLLAMKDPKNIFAIDSASLITSLDIKPVMVDPDLLRDLIDKVFTVQEPEIKETSPVQPEEKIEKKEQESSENKATIYKQKLGSILLSQGLVDNEQLRKALEIQKETGEMLGSILVREGFITKEQLYQALEEQLGVQYTDLKDVEIQEEIVKLVDKKLAKSYNLIPLKVEGESLYVAMSDPANIYAIDDVRLATGYEVIPLLADGDIINEKIEVYYKEEEKIEEPAEEEETEVIDIESELEKVKEEIEIEVKKEEQIEKTIDISDVENAPIVRLVNMIFKSAVDKGASDIHIEAYEDCVMIRFRIDGKLTEFMRQDKKIQQILIARIKIISGLNIAEKRVPQDGRVALKINNKNYDFRVSTLPTVFGEKVVIRILDKEGFNRTKDELGMFDDDIEKFDSILSHPHGIVLVTGPTGSGKSTTLYTALRELSKPTVNILTVEDPVEATIRGINQVQVNVKAGMTFASALRAFLRQDPDIIMVGEIRDRETAEIAIRAAITGHLVLSTLHTNDSVSSITRLMDMGIEPFLIASSLVGVLAQRLVRRLCNACKEEYVAKPHEMKILNVNEETKLYKPVGCPECNGTGYKGRIAAYEILTINSEMRDLISRRATNEELMHVALKNGMRTLKDSCARLVLSGVTSLEEMLSVVSIND</sequence>
<evidence type="ECO:0000259" key="6">
    <source>
        <dbReference type="PROSITE" id="PS00662"/>
    </source>
</evidence>
<dbReference type="RefSeq" id="WP_015358937.1">
    <property type="nucleotide sequence ID" value="NZ_CP014672.1"/>
</dbReference>
<accession>A0A1B1YCW3</accession>
<dbReference type="Gene3D" id="3.30.300.160">
    <property type="entry name" value="Type II secretion system, protein E, N-terminal domain"/>
    <property type="match status" value="2"/>
</dbReference>
<proteinExistence type="inferred from homology"/>
<evidence type="ECO:0000256" key="3">
    <source>
        <dbReference type="ARBA" id="ARBA00022840"/>
    </source>
</evidence>
<dbReference type="FunFam" id="3.40.50.300:FF:000398">
    <property type="entry name" value="Type IV pilus assembly ATPase PilB"/>
    <property type="match status" value="1"/>
</dbReference>
<dbReference type="InterPro" id="IPR027417">
    <property type="entry name" value="P-loop_NTPase"/>
</dbReference>
<gene>
    <name evidence="7" type="ORF">CSTERTH_05975</name>
</gene>
<dbReference type="InterPro" id="IPR007831">
    <property type="entry name" value="T2SS_GspE_N"/>
</dbReference>
<keyword evidence="3" id="KW-0067">ATP-binding</keyword>
<dbReference type="Gene3D" id="3.40.50.300">
    <property type="entry name" value="P-loop containing nucleotide triphosphate hydrolases"/>
    <property type="match status" value="1"/>
</dbReference>
<dbReference type="SUPFAM" id="SSF52540">
    <property type="entry name" value="P-loop containing nucleoside triphosphate hydrolases"/>
    <property type="match status" value="1"/>
</dbReference>
<feature type="region of interest" description="Disordered" evidence="5">
    <location>
        <begin position="118"/>
        <end position="137"/>
    </location>
</feature>
<evidence type="ECO:0000313" key="7">
    <source>
        <dbReference type="EMBL" id="ANW98612.1"/>
    </source>
</evidence>
<dbReference type="Pfam" id="PF05157">
    <property type="entry name" value="MshEN"/>
    <property type="match status" value="2"/>
</dbReference>
<protein>
    <submittedName>
        <fullName evidence="7">Type II secretion system protein E</fullName>
    </submittedName>
</protein>
<dbReference type="SUPFAM" id="SSF160246">
    <property type="entry name" value="EspE N-terminal domain-like"/>
    <property type="match status" value="2"/>
</dbReference>
<feature type="coiled-coil region" evidence="4">
    <location>
        <begin position="293"/>
        <end position="327"/>
    </location>
</feature>